<feature type="signal peptide" evidence="3">
    <location>
        <begin position="1"/>
        <end position="26"/>
    </location>
</feature>
<comment type="subcellular location">
    <subcellularLocation>
        <location evidence="1">Cell envelope</location>
    </subcellularLocation>
</comment>
<dbReference type="Pfam" id="PF13407">
    <property type="entry name" value="Peripla_BP_4"/>
    <property type="match status" value="1"/>
</dbReference>
<dbReference type="PANTHER" id="PTHR30036">
    <property type="entry name" value="D-XYLOSE-BINDING PERIPLASMIC PROTEIN"/>
    <property type="match status" value="1"/>
</dbReference>
<dbReference type="eggNOG" id="COG1879">
    <property type="taxonomic scope" value="Bacteria"/>
</dbReference>
<dbReference type="GO" id="GO:0030246">
    <property type="term" value="F:carbohydrate binding"/>
    <property type="evidence" value="ECO:0007669"/>
    <property type="project" value="TreeGrafter"/>
</dbReference>
<keyword evidence="3" id="KW-0732">Signal</keyword>
<dbReference type="PATRIC" id="fig|477641.3.peg.4815"/>
<feature type="domain" description="Periplasmic binding protein" evidence="4">
    <location>
        <begin position="56"/>
        <end position="302"/>
    </location>
</feature>
<accession>I4F4D8</accession>
<dbReference type="InterPro" id="IPR050555">
    <property type="entry name" value="Bact_Solute-Bind_Prot2"/>
</dbReference>
<dbReference type="SUPFAM" id="SSF53822">
    <property type="entry name" value="Periplasmic binding protein-like I"/>
    <property type="match status" value="1"/>
</dbReference>
<dbReference type="Gene3D" id="3.40.50.2300">
    <property type="match status" value="2"/>
</dbReference>
<dbReference type="CDD" id="cd06312">
    <property type="entry name" value="PBP1_ABC_sugar_binding-like"/>
    <property type="match status" value="1"/>
</dbReference>
<dbReference type="STRING" id="477641.MODMU_5122"/>
<comment type="similarity">
    <text evidence="2">Belongs to the bacterial solute-binding protein 2 family.</text>
</comment>
<dbReference type="GO" id="GO:0030288">
    <property type="term" value="C:outer membrane-bounded periplasmic space"/>
    <property type="evidence" value="ECO:0007669"/>
    <property type="project" value="TreeGrafter"/>
</dbReference>
<dbReference type="KEGG" id="mmar:MODMU_5122"/>
<dbReference type="PANTHER" id="PTHR30036:SF7">
    <property type="entry name" value="ABC TRANSPORTER PERIPLASMIC-BINDING PROTEIN YPHF"/>
    <property type="match status" value="1"/>
</dbReference>
<dbReference type="InterPro" id="IPR025997">
    <property type="entry name" value="SBP_2_dom"/>
</dbReference>
<evidence type="ECO:0000256" key="1">
    <source>
        <dbReference type="ARBA" id="ARBA00004196"/>
    </source>
</evidence>
<evidence type="ECO:0000313" key="5">
    <source>
        <dbReference type="EMBL" id="CCH90501.1"/>
    </source>
</evidence>
<proteinExistence type="inferred from homology"/>
<organism evidence="5 6">
    <name type="scientific">Modestobacter italicus (strain DSM 44449 / CECT 9708 / BC 501)</name>
    <dbReference type="NCBI Taxonomy" id="2732864"/>
    <lineage>
        <taxon>Bacteria</taxon>
        <taxon>Bacillati</taxon>
        <taxon>Actinomycetota</taxon>
        <taxon>Actinomycetes</taxon>
        <taxon>Geodermatophilales</taxon>
        <taxon>Geodermatophilaceae</taxon>
        <taxon>Modestobacter</taxon>
    </lineage>
</organism>
<protein>
    <submittedName>
        <fullName evidence="5">Monosaccharide ABC transporter substrate-binding protein, CUT2 family</fullName>
    </submittedName>
</protein>
<dbReference type="EMBL" id="FO203431">
    <property type="protein sequence ID" value="CCH90501.1"/>
    <property type="molecule type" value="Genomic_DNA"/>
</dbReference>
<evidence type="ECO:0000256" key="2">
    <source>
        <dbReference type="ARBA" id="ARBA00007639"/>
    </source>
</evidence>
<dbReference type="PROSITE" id="PS51257">
    <property type="entry name" value="PROKAR_LIPOPROTEIN"/>
    <property type="match status" value="1"/>
</dbReference>
<dbReference type="AlphaFoldDB" id="I4F4D8"/>
<dbReference type="Proteomes" id="UP000006461">
    <property type="component" value="Chromosome"/>
</dbReference>
<keyword evidence="6" id="KW-1185">Reference proteome</keyword>
<reference evidence="5 6" key="1">
    <citation type="journal article" date="2012" name="J. Bacteriol.">
        <title>Genome Sequence of Radiation-Resistant Modestobacter marinus Strain BC501, a Representative Actinobacterium That Thrives on Calcareous Stone Surfaces.</title>
        <authorList>
            <person name="Normand P."/>
            <person name="Gury J."/>
            <person name="Pujic P."/>
            <person name="Chouaia B."/>
            <person name="Crotti E."/>
            <person name="Brusetti L."/>
            <person name="Daffonchio D."/>
            <person name="Vacherie B."/>
            <person name="Barbe V."/>
            <person name="Medigue C."/>
            <person name="Calteau A."/>
            <person name="Ghodhbane-Gtari F."/>
            <person name="Essoussi I."/>
            <person name="Nouioui I."/>
            <person name="Abbassi-Ghozzi I."/>
            <person name="Gtari M."/>
        </authorList>
    </citation>
    <scope>NUCLEOTIDE SEQUENCE [LARGE SCALE GENOMIC DNA]</scope>
    <source>
        <strain evidence="6">BC 501</strain>
    </source>
</reference>
<evidence type="ECO:0000259" key="4">
    <source>
        <dbReference type="Pfam" id="PF13407"/>
    </source>
</evidence>
<dbReference type="InterPro" id="IPR028082">
    <property type="entry name" value="Peripla_BP_I"/>
</dbReference>
<name>I4F4D8_MODI5</name>
<evidence type="ECO:0000256" key="3">
    <source>
        <dbReference type="SAM" id="SignalP"/>
    </source>
</evidence>
<feature type="chain" id="PRO_5003689208" evidence="3">
    <location>
        <begin position="27"/>
        <end position="337"/>
    </location>
</feature>
<evidence type="ECO:0000313" key="6">
    <source>
        <dbReference type="Proteomes" id="UP000006461"/>
    </source>
</evidence>
<sequence>MKDWHTMARRTRLLALALAAPLLVSACSTDDTGGSGSGSTSGSGSSAAAGDGDLSFAVITHGSAGDAFWDVVQKGAEAAGEDLGVGVDYQSDGDPQRQSQLIQAAVNQDVDGIVVSMANPDALQDSVEAAVSAGIPVVTINSGADRSAEFGAIGHVGQDETIAGQGAGQRLAQDGAKNVLCVVHEAGNIGLEQRCAGASQGLGSDVKLLQVDINDLQAAQSTITSQLQSDPSIDGVLTLNSAVASVAAAAASDAGSQAEIATFDLNGDVIAAIQDGSVAFAVDQQQYEQGYLPIVMLKLYAQNLNTVGGGQPVLTGPGIVDSANVDAIADLASAGTR</sequence>
<dbReference type="OMA" id="DNIELRY"/>
<gene>
    <name evidence="5" type="ordered locus">MODMU_5122</name>
</gene>
<dbReference type="HOGENOM" id="CLU_037628_3_5_11"/>